<dbReference type="OrthoDB" id="3499003at2759"/>
<evidence type="ECO:0000313" key="3">
    <source>
        <dbReference type="EMBL" id="ETR97435.1"/>
    </source>
</evidence>
<gene>
    <name evidence="3" type="ORF">M419DRAFT_91467</name>
</gene>
<keyword evidence="2" id="KW-1133">Transmembrane helix</keyword>
<dbReference type="AlphaFoldDB" id="A0A024RZ56"/>
<feature type="transmembrane region" description="Helical" evidence="2">
    <location>
        <begin position="127"/>
        <end position="151"/>
    </location>
</feature>
<proteinExistence type="predicted"/>
<dbReference type="Proteomes" id="UP000024376">
    <property type="component" value="Unassembled WGS sequence"/>
</dbReference>
<sequence length="299" mass="31572">MGFQPQYSPDGHGGDVDEFRGRSRTISTGRSDSDYYIHGRGREDSFRAAPDGGSTAPDRRSVVPSSGTFYREPTPPLLPQTRDTNLDASSTTNILQKAGEFYDYQYDHVAPPAPIPAATICGVKARLFWLLLGAVALLVVIAVGVGVGIGVGGQHHKSSAETSPGTMPSQTSHTKTLSSATPTSRSKTAAAPEPTSTHLLSCPQGNGTRYDVPNSHKTFQLICDIDYSGAGEATDVASLYTTDMEACVSNCAVFEGCTGCGWGVIPGDAGSLHRCWLKGGLGKTHQSKPGWYFAILQGS</sequence>
<feature type="region of interest" description="Disordered" evidence="1">
    <location>
        <begin position="153"/>
        <end position="204"/>
    </location>
</feature>
<name>A0A024RZ56_HYPJR</name>
<feature type="compositionally biased region" description="Basic and acidic residues" evidence="1">
    <location>
        <begin position="31"/>
        <end position="46"/>
    </location>
</feature>
<feature type="compositionally biased region" description="Polar residues" evidence="1">
    <location>
        <begin position="160"/>
        <end position="187"/>
    </location>
</feature>
<feature type="region of interest" description="Disordered" evidence="1">
    <location>
        <begin position="1"/>
        <end position="85"/>
    </location>
</feature>
<keyword evidence="2" id="KW-0812">Transmembrane</keyword>
<evidence type="ECO:0008006" key="5">
    <source>
        <dbReference type="Google" id="ProtNLM"/>
    </source>
</evidence>
<feature type="compositionally biased region" description="Polar residues" evidence="1">
    <location>
        <begin position="194"/>
        <end position="204"/>
    </location>
</feature>
<evidence type="ECO:0000256" key="2">
    <source>
        <dbReference type="SAM" id="Phobius"/>
    </source>
</evidence>
<organism evidence="3 4">
    <name type="scientific">Hypocrea jecorina (strain ATCC 56765 / BCRC 32924 / NRRL 11460 / Rut C-30)</name>
    <name type="common">Trichoderma reesei</name>
    <dbReference type="NCBI Taxonomy" id="1344414"/>
    <lineage>
        <taxon>Eukaryota</taxon>
        <taxon>Fungi</taxon>
        <taxon>Dikarya</taxon>
        <taxon>Ascomycota</taxon>
        <taxon>Pezizomycotina</taxon>
        <taxon>Sordariomycetes</taxon>
        <taxon>Hypocreomycetidae</taxon>
        <taxon>Hypocreales</taxon>
        <taxon>Hypocreaceae</taxon>
        <taxon>Trichoderma</taxon>
    </lineage>
</organism>
<dbReference type="HOGENOM" id="CLU_062451_0_0_1"/>
<reference evidence="4" key="1">
    <citation type="journal article" date="2013" name="Ind. Biotechnol.">
        <title>Comparative genomics analysis of Trichoderma reesei strains.</title>
        <authorList>
            <person name="Koike H."/>
            <person name="Aerts A."/>
            <person name="LaButti K."/>
            <person name="Grigoriev I.V."/>
            <person name="Baker S.E."/>
        </authorList>
    </citation>
    <scope>NUCLEOTIDE SEQUENCE [LARGE SCALE GENOMIC DNA]</scope>
    <source>
        <strain evidence="4">ATCC 56765 / BCRC 32924 / NRRL 11460 / Rut C-30</strain>
    </source>
</reference>
<accession>A0A024RZ56</accession>
<evidence type="ECO:0000313" key="4">
    <source>
        <dbReference type="Proteomes" id="UP000024376"/>
    </source>
</evidence>
<evidence type="ECO:0000256" key="1">
    <source>
        <dbReference type="SAM" id="MobiDB-lite"/>
    </source>
</evidence>
<feature type="compositionally biased region" description="Basic and acidic residues" evidence="1">
    <location>
        <begin position="12"/>
        <end position="21"/>
    </location>
</feature>
<protein>
    <recommendedName>
        <fullName evidence="5">Apple domain-containing protein</fullName>
    </recommendedName>
</protein>
<dbReference type="EMBL" id="KI911171">
    <property type="protein sequence ID" value="ETR97435.1"/>
    <property type="molecule type" value="Genomic_DNA"/>
</dbReference>
<keyword evidence="2" id="KW-0472">Membrane</keyword>
<dbReference type="KEGG" id="trr:M419DRAFT_91467"/>